<organism evidence="1 2">
    <name type="scientific">Nitrosomonas ureae</name>
    <dbReference type="NCBI Taxonomy" id="44577"/>
    <lineage>
        <taxon>Bacteria</taxon>
        <taxon>Pseudomonadati</taxon>
        <taxon>Pseudomonadota</taxon>
        <taxon>Betaproteobacteria</taxon>
        <taxon>Nitrosomonadales</taxon>
        <taxon>Nitrosomonadaceae</taxon>
        <taxon>Nitrosomonas</taxon>
    </lineage>
</organism>
<evidence type="ECO:0000313" key="1">
    <source>
        <dbReference type="EMBL" id="SNX59259.1"/>
    </source>
</evidence>
<sequence length="62" mass="6811">MTNGLNGFILTLRQNCSLGGKGQLISTHATLNEAVEKAHSMQTPLSNFQIKDIFQDLTYTAK</sequence>
<protein>
    <submittedName>
        <fullName evidence="1">Uncharacterized protein</fullName>
    </submittedName>
</protein>
<proteinExistence type="predicted"/>
<name>A0A285BVL2_9PROT</name>
<dbReference type="OrthoDB" id="9912897at2"/>
<accession>A0A285BVL2</accession>
<gene>
    <name evidence="1" type="ORF">SAMN06296273_0700</name>
</gene>
<dbReference type="Proteomes" id="UP000242498">
    <property type="component" value="Chromosome I"/>
</dbReference>
<dbReference type="AlphaFoldDB" id="A0A285BVL2"/>
<evidence type="ECO:0000313" key="2">
    <source>
        <dbReference type="Proteomes" id="UP000242498"/>
    </source>
</evidence>
<dbReference type="EMBL" id="LT907782">
    <property type="protein sequence ID" value="SNX59259.1"/>
    <property type="molecule type" value="Genomic_DNA"/>
</dbReference>
<reference evidence="1 2" key="1">
    <citation type="submission" date="2017-08" db="EMBL/GenBank/DDBJ databases">
        <authorList>
            <person name="de Groot N.N."/>
        </authorList>
    </citation>
    <scope>NUCLEOTIDE SEQUENCE [LARGE SCALE GENOMIC DNA]</scope>
    <source>
        <strain evidence="1 2">Nm15</strain>
    </source>
</reference>